<dbReference type="PANTHER" id="PTHR37817">
    <property type="entry name" value="N-ACETYLTRANSFERASE EIS"/>
    <property type="match status" value="1"/>
</dbReference>
<evidence type="ECO:0000313" key="3">
    <source>
        <dbReference type="Proteomes" id="UP000783796"/>
    </source>
</evidence>
<dbReference type="SUPFAM" id="SSF55729">
    <property type="entry name" value="Acyl-CoA N-acyltransferases (Nat)"/>
    <property type="match status" value="1"/>
</dbReference>
<accession>A0A948X075</accession>
<dbReference type="Pfam" id="PF13527">
    <property type="entry name" value="Acetyltransf_9"/>
    <property type="match status" value="1"/>
</dbReference>
<dbReference type="GO" id="GO:0030649">
    <property type="term" value="P:aminoglycoside antibiotic catabolic process"/>
    <property type="evidence" value="ECO:0007669"/>
    <property type="project" value="TreeGrafter"/>
</dbReference>
<reference evidence="2" key="1">
    <citation type="journal article" date="2021" name="PeerJ">
        <title>Extensive microbial diversity within the chicken gut microbiome revealed by metagenomics and culture.</title>
        <authorList>
            <person name="Gilroy R."/>
            <person name="Ravi A."/>
            <person name="Getino M."/>
            <person name="Pursley I."/>
            <person name="Horton D.L."/>
            <person name="Alikhan N.F."/>
            <person name="Baker D."/>
            <person name="Gharbi K."/>
            <person name="Hall N."/>
            <person name="Watson M."/>
            <person name="Adriaenssens E.M."/>
            <person name="Foster-Nyarko E."/>
            <person name="Jarju S."/>
            <person name="Secka A."/>
            <person name="Antonio M."/>
            <person name="Oren A."/>
            <person name="Chaudhuri R.R."/>
            <person name="La Ragione R."/>
            <person name="Hildebrand F."/>
            <person name="Pallen M.J."/>
        </authorList>
    </citation>
    <scope>NUCLEOTIDE SEQUENCE</scope>
    <source>
        <strain evidence="2">G4-2901</strain>
    </source>
</reference>
<dbReference type="Proteomes" id="UP000783796">
    <property type="component" value="Unassembled WGS sequence"/>
</dbReference>
<keyword evidence="2" id="KW-0012">Acyltransferase</keyword>
<dbReference type="PANTHER" id="PTHR37817:SF1">
    <property type="entry name" value="N-ACETYLTRANSFERASE EIS"/>
    <property type="match status" value="1"/>
</dbReference>
<evidence type="ECO:0000313" key="2">
    <source>
        <dbReference type="EMBL" id="MBU3839188.1"/>
    </source>
</evidence>
<dbReference type="InterPro" id="IPR051554">
    <property type="entry name" value="Acetyltransferase_Eis"/>
</dbReference>
<keyword evidence="2" id="KW-0808">Transferase</keyword>
<dbReference type="EMBL" id="JAHLFW010000109">
    <property type="protein sequence ID" value="MBU3839188.1"/>
    <property type="molecule type" value="Genomic_DNA"/>
</dbReference>
<dbReference type="EC" id="2.3.1.-" evidence="2"/>
<feature type="domain" description="N-acetyltransferase" evidence="1">
    <location>
        <begin position="1"/>
        <end position="142"/>
    </location>
</feature>
<evidence type="ECO:0000259" key="1">
    <source>
        <dbReference type="PROSITE" id="PS51186"/>
    </source>
</evidence>
<dbReference type="InterPro" id="IPR016181">
    <property type="entry name" value="Acyl_CoA_acyltransferase"/>
</dbReference>
<gene>
    <name evidence="2" type="ORF">H9777_12940</name>
</gene>
<protein>
    <submittedName>
        <fullName evidence="2">GNAT family N-acetyltransferase</fullName>
        <ecNumber evidence="2">2.3.1.-</ecNumber>
    </submittedName>
</protein>
<sequence length="339" mass="38455">MREQVKALWKLCFPEDSDDFVELYFSSRYTDDINSAIVEDGRVLSALQRIPYPMLYMDKVIPVSYISGACTHPDFRSRGMMSRLLDEAHRKMYADGKYLSLLIPAGESLVDYYARSGYEVCFQQGKKLLTGKCKTVDNFKCDLIFRELDLLKNGFDDVCDFINQQLSTLQASILHPLQDMEIVLSDLQLSGGQAWCVHTDDGTLCGVALVIHSEGKVVIKELISINKQVESAIIDFIFRHYSVSLAEKPSPCGMVRVINAFGMLEIFAGRTEGKWIVEIFGDDVITENNGFYIISNGVCQKSDTCPESNFDTVYQRIHISCLPSWLFRDIQPYMSLMLD</sequence>
<name>A0A948X075_9BACT</name>
<dbReference type="PROSITE" id="PS51186">
    <property type="entry name" value="GNAT"/>
    <property type="match status" value="1"/>
</dbReference>
<dbReference type="AlphaFoldDB" id="A0A948X075"/>
<organism evidence="2 3">
    <name type="scientific">Candidatus Phocaeicola faecigallinarum</name>
    <dbReference type="NCBI Taxonomy" id="2838732"/>
    <lineage>
        <taxon>Bacteria</taxon>
        <taxon>Pseudomonadati</taxon>
        <taxon>Bacteroidota</taxon>
        <taxon>Bacteroidia</taxon>
        <taxon>Bacteroidales</taxon>
        <taxon>Bacteroidaceae</taxon>
        <taxon>Phocaeicola</taxon>
    </lineage>
</organism>
<dbReference type="GO" id="GO:0034069">
    <property type="term" value="F:aminoglycoside N-acetyltransferase activity"/>
    <property type="evidence" value="ECO:0007669"/>
    <property type="project" value="TreeGrafter"/>
</dbReference>
<dbReference type="InterPro" id="IPR000182">
    <property type="entry name" value="GNAT_dom"/>
</dbReference>
<reference evidence="2" key="2">
    <citation type="submission" date="2021-04" db="EMBL/GenBank/DDBJ databases">
        <authorList>
            <person name="Gilroy R."/>
        </authorList>
    </citation>
    <scope>NUCLEOTIDE SEQUENCE</scope>
    <source>
        <strain evidence="2">G4-2901</strain>
    </source>
</reference>
<dbReference type="Gene3D" id="3.40.630.30">
    <property type="match status" value="1"/>
</dbReference>
<proteinExistence type="predicted"/>
<comment type="caution">
    <text evidence="2">The sequence shown here is derived from an EMBL/GenBank/DDBJ whole genome shotgun (WGS) entry which is preliminary data.</text>
</comment>